<dbReference type="InterPro" id="IPR014016">
    <property type="entry name" value="UvrD-like_ATP-bd"/>
</dbReference>
<dbReference type="RefSeq" id="WP_078452874.1">
    <property type="nucleotide sequence ID" value="NZ_MPNX01000005.1"/>
</dbReference>
<proteinExistence type="predicted"/>
<name>A0A1T2F137_SOVGS</name>
<feature type="binding site" evidence="15">
    <location>
        <begin position="25"/>
        <end position="32"/>
    </location>
    <ligand>
        <name>ATP</name>
        <dbReference type="ChEBI" id="CHEBI:30616"/>
    </ligand>
</feature>
<comment type="caution">
    <text evidence="18">The sequence shown here is derived from an EMBL/GenBank/DDBJ whole genome shotgun (WGS) entry which is preliminary data.</text>
</comment>
<dbReference type="Gene3D" id="3.90.320.10">
    <property type="match status" value="1"/>
</dbReference>
<evidence type="ECO:0000256" key="3">
    <source>
        <dbReference type="ARBA" id="ARBA00022763"/>
    </source>
</evidence>
<dbReference type="AlphaFoldDB" id="A0A1T2F137"/>
<dbReference type="PANTHER" id="PTHR11070">
    <property type="entry name" value="UVRD / RECB / PCRA DNA HELICASE FAMILY MEMBER"/>
    <property type="match status" value="1"/>
</dbReference>
<keyword evidence="6" id="KW-0269">Exonuclease</keyword>
<keyword evidence="2 15" id="KW-0547">Nucleotide-binding</keyword>
<accession>A0A1T2F137</accession>
<keyword evidence="5 15" id="KW-0347">Helicase</keyword>
<evidence type="ECO:0000256" key="2">
    <source>
        <dbReference type="ARBA" id="ARBA00022741"/>
    </source>
</evidence>
<dbReference type="Pfam" id="PF13361">
    <property type="entry name" value="UvrD_C"/>
    <property type="match status" value="2"/>
</dbReference>
<dbReference type="GO" id="GO:0003677">
    <property type="term" value="F:DNA binding"/>
    <property type="evidence" value="ECO:0007669"/>
    <property type="project" value="UniProtKB-KW"/>
</dbReference>
<evidence type="ECO:0000256" key="9">
    <source>
        <dbReference type="ARBA" id="ARBA00023204"/>
    </source>
</evidence>
<sequence length="1113" mass="124933">MSKRIADHEQRRDALDTSRSFIVQAPAGSGKTTLLIQRYLKLLAIAQQPEEIIAITFTRKAAAEMRNRIMDAFKLATGEMPEQDHEQQLWKIAREASKRDEQEGWQLRNNPGRLRIQTIDSLTSQLVRMMPMLSQSGGALSPTDRAMPLYREAARNTLLEIESRNEWSETVAELLIHLDNNFNKVEELLAGMLGKRDQWLRLIAAGTDQQQRQLLESTLEKLVLDALEQLVKADTNNIIPQLVEQAHFSAQQLQANNKPQQDWSCYLEQTDTPLPVADEISRWQALAELVLVKSGDTLRKQATITIGFPPDYKEEKKTFMALLDQIRQQPELLHAITQLRKLPAASYSDDDWHLLSALAELLKIATAHLKVIFGERGEVDHIEVALRAHDALGNSDDPTDLALMLDQRIQHLLVDEFQDTSHGQYQLLEKLTAGWQPDDGRTLFCVGDPMQSIYRFREADVGLYLDACVNGIGDIQLQQLSLKVNFRSHHNIVEWVNQAFPACFPAQPDSNLGAVPYSSSVSFVEEGLAGEVSVHPASSASKQEEAQKVVDIIKSTPDELKIAILVRSRSHLEAIIPALRAASIDFRVTETERLNTLPVIGDLCSLVRALHHFGDRVAWMSLLRSPWCGLLLSDLYQLANTIESGPLWPCLESIDTSLLSDDGTQRLTRFNAIISASLQHAGRLTLRESTEAVWLALGGRDSLQSGRDLLAVEVFFSTLESLESAGRIEDPQQFDEALNELYAPADPDAGDHVEILTMHKSKGLEYDCIILPGLGRGPRHASKELLQYLQTRDEHGVESLLMTNIEATGDATSPTSSYIRSINAQRDAFEQQRLLYVATTRAKRRLHLLGHATINTKTGIPNPTRGSLLASLWPAVKQHFGELTADDDDNSIDAWQTPDIKRLPADWKARLPDAISQLPSPASTTLIAQMPEFTWAGELARHVGTVVHGMLEVIANEGVEQWNKERIKASDSLITNWLLSLGCVPHDTAPAVKRVQKALLNTLDDQRGQWILQDHTDAACEFGISVRHENGIRHLIIDRLFTDENGERWIIDYKSGSHHEADTVDAFLESEIERYRDQLYGYWHALKKLDGMPSRLALYFPMLNAWREIPAPE</sequence>
<dbReference type="PROSITE" id="PS51217">
    <property type="entry name" value="UVRD_HELICASE_CTER"/>
    <property type="match status" value="1"/>
</dbReference>
<comment type="catalytic activity">
    <reaction evidence="11">
        <text>Couples ATP hydrolysis with the unwinding of duplex DNA by translocating in the 3'-5' direction.</text>
        <dbReference type="EC" id="5.6.2.4"/>
    </reaction>
</comment>
<evidence type="ECO:0000259" key="17">
    <source>
        <dbReference type="PROSITE" id="PS51217"/>
    </source>
</evidence>
<evidence type="ECO:0000256" key="11">
    <source>
        <dbReference type="ARBA" id="ARBA00034617"/>
    </source>
</evidence>
<dbReference type="InterPro" id="IPR000212">
    <property type="entry name" value="DNA_helicase_UvrD/REP"/>
</dbReference>
<dbReference type="GO" id="GO:0043138">
    <property type="term" value="F:3'-5' DNA helicase activity"/>
    <property type="evidence" value="ECO:0007669"/>
    <property type="project" value="UniProtKB-EC"/>
</dbReference>
<dbReference type="GO" id="GO:0033202">
    <property type="term" value="C:DNA helicase complex"/>
    <property type="evidence" value="ECO:0007669"/>
    <property type="project" value="TreeGrafter"/>
</dbReference>
<evidence type="ECO:0000259" key="16">
    <source>
        <dbReference type="PROSITE" id="PS51198"/>
    </source>
</evidence>
<feature type="domain" description="UvrD-like helicase C-terminal" evidence="17">
    <location>
        <begin position="501"/>
        <end position="763"/>
    </location>
</feature>
<reference evidence="18 19" key="1">
    <citation type="submission" date="2016-11" db="EMBL/GenBank/DDBJ databases">
        <title>Mixed transmission modes and dynamic genome evolution in an obligate animal-bacterial symbiosis.</title>
        <authorList>
            <person name="Russell S.L."/>
            <person name="Corbett-Detig R.B."/>
            <person name="Cavanaugh C.M."/>
        </authorList>
    </citation>
    <scope>NUCLEOTIDE SEQUENCE [LARGE SCALE GENOMIC DNA]</scope>
    <source>
        <strain evidence="18">MA-KB16</strain>
    </source>
</reference>
<dbReference type="InterPro" id="IPR014017">
    <property type="entry name" value="DNA_helicase_UvrD-like_C"/>
</dbReference>
<evidence type="ECO:0000256" key="10">
    <source>
        <dbReference type="ARBA" id="ARBA00023235"/>
    </source>
</evidence>
<evidence type="ECO:0000256" key="12">
    <source>
        <dbReference type="ARBA" id="ARBA00034808"/>
    </source>
</evidence>
<dbReference type="EMBL" id="MPNX01000005">
    <property type="protein sequence ID" value="OOY35357.1"/>
    <property type="molecule type" value="Genomic_DNA"/>
</dbReference>
<dbReference type="GeneID" id="86991476"/>
<dbReference type="EC" id="5.6.2.4" evidence="12"/>
<dbReference type="Gene3D" id="3.40.50.300">
    <property type="entry name" value="P-loop containing nucleotide triphosphate hydrolases"/>
    <property type="match status" value="3"/>
</dbReference>
<gene>
    <name evidence="18" type="ORF">BOV88_05330</name>
</gene>
<dbReference type="InterPro" id="IPR027417">
    <property type="entry name" value="P-loop_NTPase"/>
</dbReference>
<evidence type="ECO:0000256" key="14">
    <source>
        <dbReference type="ARBA" id="ARBA00048988"/>
    </source>
</evidence>
<dbReference type="Gene3D" id="1.10.486.10">
    <property type="entry name" value="PCRA, domain 4"/>
    <property type="match status" value="1"/>
</dbReference>
<dbReference type="PROSITE" id="PS51198">
    <property type="entry name" value="UVRD_HELICASE_ATP_BIND"/>
    <property type="match status" value="1"/>
</dbReference>
<evidence type="ECO:0000256" key="15">
    <source>
        <dbReference type="PROSITE-ProRule" id="PRU00560"/>
    </source>
</evidence>
<dbReference type="GO" id="GO:0005524">
    <property type="term" value="F:ATP binding"/>
    <property type="evidence" value="ECO:0007669"/>
    <property type="project" value="UniProtKB-UniRule"/>
</dbReference>
<evidence type="ECO:0000256" key="6">
    <source>
        <dbReference type="ARBA" id="ARBA00022839"/>
    </source>
</evidence>
<dbReference type="SUPFAM" id="SSF52980">
    <property type="entry name" value="Restriction endonuclease-like"/>
    <property type="match status" value="1"/>
</dbReference>
<keyword evidence="10" id="KW-0413">Isomerase</keyword>
<dbReference type="InterPro" id="IPR011335">
    <property type="entry name" value="Restrct_endonuc-II-like"/>
</dbReference>
<dbReference type="InterPro" id="IPR038726">
    <property type="entry name" value="PDDEXK_AddAB-type"/>
</dbReference>
<dbReference type="InterPro" id="IPR011604">
    <property type="entry name" value="PDDEXK-like_dom_sf"/>
</dbReference>
<keyword evidence="1" id="KW-0540">Nuclease</keyword>
<dbReference type="Pfam" id="PF00580">
    <property type="entry name" value="UvrD-helicase"/>
    <property type="match status" value="1"/>
</dbReference>
<comment type="catalytic activity">
    <reaction evidence="14">
        <text>ATP + H2O = ADP + phosphate + H(+)</text>
        <dbReference type="Rhea" id="RHEA:13065"/>
        <dbReference type="ChEBI" id="CHEBI:15377"/>
        <dbReference type="ChEBI" id="CHEBI:15378"/>
        <dbReference type="ChEBI" id="CHEBI:30616"/>
        <dbReference type="ChEBI" id="CHEBI:43474"/>
        <dbReference type="ChEBI" id="CHEBI:456216"/>
        <dbReference type="EC" id="5.6.2.4"/>
    </reaction>
</comment>
<dbReference type="GO" id="GO:0000725">
    <property type="term" value="P:recombinational repair"/>
    <property type="evidence" value="ECO:0007669"/>
    <property type="project" value="TreeGrafter"/>
</dbReference>
<organism evidence="18 19">
    <name type="scientific">Solemya velum gill symbiont</name>
    <dbReference type="NCBI Taxonomy" id="2340"/>
    <lineage>
        <taxon>Bacteria</taxon>
        <taxon>Pseudomonadati</taxon>
        <taxon>Pseudomonadota</taxon>
        <taxon>Gammaproteobacteria</taxon>
        <taxon>sulfur-oxidizing symbionts</taxon>
    </lineage>
</organism>
<dbReference type="GO" id="GO:0005829">
    <property type="term" value="C:cytosol"/>
    <property type="evidence" value="ECO:0007669"/>
    <property type="project" value="TreeGrafter"/>
</dbReference>
<evidence type="ECO:0000256" key="13">
    <source>
        <dbReference type="ARBA" id="ARBA00034923"/>
    </source>
</evidence>
<evidence type="ECO:0000313" key="18">
    <source>
        <dbReference type="EMBL" id="OOY35357.1"/>
    </source>
</evidence>
<evidence type="ECO:0000256" key="5">
    <source>
        <dbReference type="ARBA" id="ARBA00022806"/>
    </source>
</evidence>
<evidence type="ECO:0000256" key="8">
    <source>
        <dbReference type="ARBA" id="ARBA00023125"/>
    </source>
</evidence>
<keyword evidence="7 15" id="KW-0067">ATP-binding</keyword>
<dbReference type="SUPFAM" id="SSF52540">
    <property type="entry name" value="P-loop containing nucleoside triphosphate hydrolases"/>
    <property type="match status" value="1"/>
</dbReference>
<feature type="domain" description="UvrD-like helicase ATP-binding" evidence="16">
    <location>
        <begin position="4"/>
        <end position="489"/>
    </location>
</feature>
<dbReference type="Pfam" id="PF12705">
    <property type="entry name" value="PDDEXK_1"/>
    <property type="match status" value="1"/>
</dbReference>
<keyword evidence="9" id="KW-0234">DNA repair</keyword>
<evidence type="ECO:0000256" key="4">
    <source>
        <dbReference type="ARBA" id="ARBA00022801"/>
    </source>
</evidence>
<dbReference type="PANTHER" id="PTHR11070:SF2">
    <property type="entry name" value="ATP-DEPENDENT DNA HELICASE SRS2"/>
    <property type="match status" value="1"/>
</dbReference>
<dbReference type="Proteomes" id="UP000190962">
    <property type="component" value="Unassembled WGS sequence"/>
</dbReference>
<evidence type="ECO:0000256" key="1">
    <source>
        <dbReference type="ARBA" id="ARBA00022722"/>
    </source>
</evidence>
<evidence type="ECO:0000313" key="19">
    <source>
        <dbReference type="Proteomes" id="UP000190962"/>
    </source>
</evidence>
<protein>
    <recommendedName>
        <fullName evidence="12">DNA 3'-5' helicase</fullName>
        <ecNumber evidence="12">5.6.2.4</ecNumber>
    </recommendedName>
    <alternativeName>
        <fullName evidence="13">DNA 3'-5' helicase II</fullName>
    </alternativeName>
</protein>
<dbReference type="GO" id="GO:0004527">
    <property type="term" value="F:exonuclease activity"/>
    <property type="evidence" value="ECO:0007669"/>
    <property type="project" value="UniProtKB-KW"/>
</dbReference>
<keyword evidence="4 15" id="KW-0378">Hydrolase</keyword>
<evidence type="ECO:0000256" key="7">
    <source>
        <dbReference type="ARBA" id="ARBA00022840"/>
    </source>
</evidence>
<keyword evidence="8" id="KW-0238">DNA-binding</keyword>
<keyword evidence="3" id="KW-0227">DNA damage</keyword>